<comment type="subcellular location">
    <subcellularLocation>
        <location evidence="9">Cytoplasm</location>
    </subcellularLocation>
</comment>
<dbReference type="RefSeq" id="WP_010010612.1">
    <property type="nucleotide sequence ID" value="NZ_AZCN01000055.1"/>
</dbReference>
<dbReference type="CDD" id="cd01556">
    <property type="entry name" value="EPSP_synthase"/>
    <property type="match status" value="1"/>
</dbReference>
<comment type="caution">
    <text evidence="11">The sequence shown here is derived from an EMBL/GenBank/DDBJ whole genome shotgun (WGS) entry which is preliminary data.</text>
</comment>
<feature type="binding site" evidence="9">
    <location>
        <position position="94"/>
    </location>
    <ligand>
        <name>phosphoenolpyruvate</name>
        <dbReference type="ChEBI" id="CHEBI:58702"/>
    </ligand>
</feature>
<evidence type="ECO:0000256" key="3">
    <source>
        <dbReference type="ARBA" id="ARBA00009948"/>
    </source>
</evidence>
<dbReference type="GO" id="GO:0009423">
    <property type="term" value="P:chorismate biosynthetic process"/>
    <property type="evidence" value="ECO:0007669"/>
    <property type="project" value="UniProtKB-UniRule"/>
</dbReference>
<dbReference type="Pfam" id="PF00275">
    <property type="entry name" value="EPSP_synthase"/>
    <property type="match status" value="1"/>
</dbReference>
<dbReference type="eggNOG" id="COG0128">
    <property type="taxonomic scope" value="Bacteria"/>
</dbReference>
<dbReference type="EMBL" id="AZCN01000055">
    <property type="protein sequence ID" value="KRK15146.1"/>
    <property type="molecule type" value="Genomic_DNA"/>
</dbReference>
<comment type="caution">
    <text evidence="9">Lacks conserved residue(s) required for the propagation of feature annotation.</text>
</comment>
<name>A0A0R1F7N8_9LACO</name>
<feature type="active site" description="Proton acceptor" evidence="9">
    <location>
        <position position="315"/>
    </location>
</feature>
<evidence type="ECO:0000256" key="2">
    <source>
        <dbReference type="ARBA" id="ARBA00004811"/>
    </source>
</evidence>
<feature type="binding site" evidence="9">
    <location>
        <position position="391"/>
    </location>
    <ligand>
        <name>phosphoenolpyruvate</name>
        <dbReference type="ChEBI" id="CHEBI:58702"/>
    </ligand>
</feature>
<reference evidence="11 12" key="1">
    <citation type="journal article" date="2015" name="Genome Announc.">
        <title>Expanding the biotechnology potential of lactobacilli through comparative genomics of 213 strains and associated genera.</title>
        <authorList>
            <person name="Sun Z."/>
            <person name="Harris H.M."/>
            <person name="McCann A."/>
            <person name="Guo C."/>
            <person name="Argimon S."/>
            <person name="Zhang W."/>
            <person name="Yang X."/>
            <person name="Jeffery I.B."/>
            <person name="Cooney J.C."/>
            <person name="Kagawa T.F."/>
            <person name="Liu W."/>
            <person name="Song Y."/>
            <person name="Salvetti E."/>
            <person name="Wrobel A."/>
            <person name="Rasinkangas P."/>
            <person name="Parkhill J."/>
            <person name="Rea M.C."/>
            <person name="O'Sullivan O."/>
            <person name="Ritari J."/>
            <person name="Douillard F.P."/>
            <person name="Paul Ross R."/>
            <person name="Yang R."/>
            <person name="Briner A.E."/>
            <person name="Felis G.E."/>
            <person name="de Vos W.M."/>
            <person name="Barrangou R."/>
            <person name="Klaenhammer T.R."/>
            <person name="Caufield P.W."/>
            <person name="Cui Y."/>
            <person name="Zhang H."/>
            <person name="O'Toole P.W."/>
        </authorList>
    </citation>
    <scope>NUCLEOTIDE SEQUENCE [LARGE SCALE GENOMIC DNA]</scope>
    <source>
        <strain evidence="11 12">DSM 20001</strain>
    </source>
</reference>
<dbReference type="PANTHER" id="PTHR21090">
    <property type="entry name" value="AROM/DEHYDROQUINATE SYNTHASE"/>
    <property type="match status" value="1"/>
</dbReference>
<keyword evidence="5 9" id="KW-0028">Amino-acid biosynthesis</keyword>
<dbReference type="PROSITE" id="PS00104">
    <property type="entry name" value="EPSP_SYNTHASE_1"/>
    <property type="match status" value="1"/>
</dbReference>
<evidence type="ECO:0000256" key="8">
    <source>
        <dbReference type="ARBA" id="ARBA00044633"/>
    </source>
</evidence>
<feature type="binding site" evidence="9">
    <location>
        <position position="342"/>
    </location>
    <ligand>
        <name>3-phosphoshikimate</name>
        <dbReference type="ChEBI" id="CHEBI:145989"/>
    </ligand>
</feature>
<proteinExistence type="inferred from homology"/>
<feature type="binding site" evidence="9">
    <location>
        <position position="315"/>
    </location>
    <ligand>
        <name>3-phosphoshikimate</name>
        <dbReference type="ChEBI" id="CHEBI:145989"/>
    </ligand>
</feature>
<dbReference type="Proteomes" id="UP000051181">
    <property type="component" value="Unassembled WGS sequence"/>
</dbReference>
<dbReference type="GO" id="GO:0008652">
    <property type="term" value="P:amino acid biosynthetic process"/>
    <property type="evidence" value="ECO:0007669"/>
    <property type="project" value="UniProtKB-KW"/>
</dbReference>
<keyword evidence="6 9" id="KW-0808">Transferase</keyword>
<feature type="binding site" evidence="9">
    <location>
        <position position="22"/>
    </location>
    <ligand>
        <name>phosphoenolpyruvate</name>
        <dbReference type="ChEBI" id="CHEBI:58702"/>
    </ligand>
</feature>
<dbReference type="GO" id="GO:0009073">
    <property type="term" value="P:aromatic amino acid family biosynthetic process"/>
    <property type="evidence" value="ECO:0007669"/>
    <property type="project" value="UniProtKB-KW"/>
</dbReference>
<dbReference type="InterPro" id="IPR013792">
    <property type="entry name" value="RNA3'P_cycl/enolpyr_Trfase_a/b"/>
</dbReference>
<dbReference type="SUPFAM" id="SSF55205">
    <property type="entry name" value="EPT/RTPC-like"/>
    <property type="match status" value="1"/>
</dbReference>
<dbReference type="InterPro" id="IPR001986">
    <property type="entry name" value="Enolpyruvate_Tfrase_dom"/>
</dbReference>
<dbReference type="FunFam" id="3.65.10.10:FF:000005">
    <property type="entry name" value="3-phosphoshikimate 1-carboxyvinyltransferase"/>
    <property type="match status" value="1"/>
</dbReference>
<dbReference type="UniPathway" id="UPA00053">
    <property type="reaction ID" value="UER00089"/>
</dbReference>
<feature type="binding site" evidence="9">
    <location>
        <position position="22"/>
    </location>
    <ligand>
        <name>3-phosphoshikimate</name>
        <dbReference type="ChEBI" id="CHEBI:145989"/>
    </ligand>
</feature>
<feature type="binding site" evidence="9">
    <location>
        <position position="167"/>
    </location>
    <ligand>
        <name>3-phosphoshikimate</name>
        <dbReference type="ChEBI" id="CHEBI:145989"/>
    </ligand>
</feature>
<feature type="binding site" evidence="9">
    <location>
        <position position="122"/>
    </location>
    <ligand>
        <name>phosphoenolpyruvate</name>
        <dbReference type="ChEBI" id="CHEBI:58702"/>
    </ligand>
</feature>
<dbReference type="GeneID" id="65917687"/>
<evidence type="ECO:0000256" key="4">
    <source>
        <dbReference type="ARBA" id="ARBA00022490"/>
    </source>
</evidence>
<comment type="function">
    <text evidence="1 9">Catalyzes the transfer of the enolpyruvyl moiety of phosphoenolpyruvate (PEP) to the 5-hydroxyl of shikimate-3-phosphate (S3P) to produce enolpyruvyl shikimate-3-phosphate and inorganic phosphate.</text>
</comment>
<evidence type="ECO:0000259" key="10">
    <source>
        <dbReference type="Pfam" id="PF00275"/>
    </source>
</evidence>
<evidence type="ECO:0000256" key="5">
    <source>
        <dbReference type="ARBA" id="ARBA00022605"/>
    </source>
</evidence>
<dbReference type="PATRIC" id="fig|913848.6.peg.1919"/>
<feature type="binding site" evidence="9">
    <location>
        <position position="169"/>
    </location>
    <ligand>
        <name>3-phosphoshikimate</name>
        <dbReference type="ChEBI" id="CHEBI:145989"/>
    </ligand>
</feature>
<protein>
    <recommendedName>
        <fullName evidence="9">3-phosphoshikimate 1-carboxyvinyltransferase</fullName>
        <ecNumber evidence="9">2.5.1.19</ecNumber>
    </recommendedName>
    <alternativeName>
        <fullName evidence="9">5-enolpyruvylshikimate-3-phosphate synthase</fullName>
        <shortName evidence="9">EPSP synthase</shortName>
        <shortName evidence="9">EPSPS</shortName>
    </alternativeName>
</protein>
<sequence length="431" mass="45839">MDKALIANAQGLHGTLTIPGDKSISHRSIMFGALAEGTTVIDHFLFSDDCKRTLAAFQALGVPITIEGDQVTITGVGLNGLKAPKEPIDLGNSGTSTRLLLGLLSKQPFPIDFFGDASLSKRPMQRVIGPLSQMGAQITATADDFLPLTIAANTQLNAVEMTVPVASAQVKSALIFAALQADGISKLTEIAQTRDHTERMLRQFGGEIEKDGLTLTTKPQNHFVAQQFRVPGDMSSAAFFALAATLVPNSELRLAQVGLNKTRTGFLDVLSRMGADIHVENVDSRIDEVSGDLVVISSALKATTVHGTEIANVIDEIPLIALAATQAEGTTEISDAAELRVKETDRIETVATELRKLGANIETKPDGMIIHGPTPLRAVTSDTVDSHGDHRIGLMLAVAALLSHSQLTLHDAAAINVSYPSFFTDLKQVLD</sequence>
<evidence type="ECO:0000256" key="1">
    <source>
        <dbReference type="ARBA" id="ARBA00002174"/>
    </source>
</evidence>
<evidence type="ECO:0000256" key="7">
    <source>
        <dbReference type="ARBA" id="ARBA00023141"/>
    </source>
</evidence>
<dbReference type="GO" id="GO:0005737">
    <property type="term" value="C:cytoplasm"/>
    <property type="evidence" value="ECO:0007669"/>
    <property type="project" value="UniProtKB-SubCell"/>
</dbReference>
<evidence type="ECO:0000313" key="12">
    <source>
        <dbReference type="Proteomes" id="UP000051181"/>
    </source>
</evidence>
<feature type="binding site" evidence="9">
    <location>
        <position position="169"/>
    </location>
    <ligand>
        <name>phosphoenolpyruvate</name>
        <dbReference type="ChEBI" id="CHEBI:58702"/>
    </ligand>
</feature>
<evidence type="ECO:0000256" key="6">
    <source>
        <dbReference type="ARBA" id="ARBA00022679"/>
    </source>
</evidence>
<keyword evidence="4 9" id="KW-0963">Cytoplasm</keyword>
<dbReference type="GO" id="GO:0003866">
    <property type="term" value="F:3-phosphoshikimate 1-carboxyvinyltransferase activity"/>
    <property type="evidence" value="ECO:0007669"/>
    <property type="project" value="UniProtKB-UniRule"/>
</dbReference>
<evidence type="ECO:0000256" key="9">
    <source>
        <dbReference type="HAMAP-Rule" id="MF_00210"/>
    </source>
</evidence>
<feature type="binding site" evidence="9">
    <location>
        <position position="346"/>
    </location>
    <ligand>
        <name>phosphoenolpyruvate</name>
        <dbReference type="ChEBI" id="CHEBI:58702"/>
    </ligand>
</feature>
<dbReference type="AlphaFoldDB" id="A0A0R1F7N8"/>
<feature type="binding site" evidence="9">
    <location>
        <position position="23"/>
    </location>
    <ligand>
        <name>3-phosphoshikimate</name>
        <dbReference type="ChEBI" id="CHEBI:145989"/>
    </ligand>
</feature>
<dbReference type="PROSITE" id="PS00885">
    <property type="entry name" value="EPSP_SYNTHASE_2"/>
    <property type="match status" value="1"/>
</dbReference>
<comment type="pathway">
    <text evidence="2 9">Metabolic intermediate biosynthesis; chorismate biosynthesis; chorismate from D-erythrose 4-phosphate and phosphoenolpyruvate: step 6/7.</text>
</comment>
<dbReference type="InterPro" id="IPR006264">
    <property type="entry name" value="EPSP_synthase"/>
</dbReference>
<dbReference type="PANTHER" id="PTHR21090:SF5">
    <property type="entry name" value="PENTAFUNCTIONAL AROM POLYPEPTIDE"/>
    <property type="match status" value="1"/>
</dbReference>
<dbReference type="InterPro" id="IPR036968">
    <property type="entry name" value="Enolpyruvate_Tfrase_sf"/>
</dbReference>
<comment type="subunit">
    <text evidence="9">Monomer.</text>
</comment>
<dbReference type="Gene3D" id="3.65.10.10">
    <property type="entry name" value="Enolpyruvate transferase domain"/>
    <property type="match status" value="2"/>
</dbReference>
<dbReference type="InterPro" id="IPR023193">
    <property type="entry name" value="EPSP_synthase_CS"/>
</dbReference>
<dbReference type="NCBIfam" id="TIGR01356">
    <property type="entry name" value="aroA"/>
    <property type="match status" value="1"/>
</dbReference>
<gene>
    <name evidence="9" type="primary">aroA</name>
    <name evidence="11" type="ORF">FD22_GL001877</name>
</gene>
<dbReference type="PIRSF" id="PIRSF000505">
    <property type="entry name" value="EPSPS"/>
    <property type="match status" value="1"/>
</dbReference>
<comment type="similarity">
    <text evidence="3 9">Belongs to the EPSP synthase family.</text>
</comment>
<feature type="binding site" evidence="9">
    <location>
        <position position="27"/>
    </location>
    <ligand>
        <name>3-phosphoshikimate</name>
        <dbReference type="ChEBI" id="CHEBI:145989"/>
    </ligand>
</feature>
<accession>A0A0R1F7N8</accession>
<dbReference type="FunFam" id="3.65.10.10:FF:000006">
    <property type="entry name" value="3-phosphoshikimate 1-carboxyvinyltransferase"/>
    <property type="match status" value="1"/>
</dbReference>
<dbReference type="HAMAP" id="MF_00210">
    <property type="entry name" value="EPSP_synth"/>
    <property type="match status" value="1"/>
</dbReference>
<comment type="catalytic activity">
    <reaction evidence="8">
        <text>3-phosphoshikimate + phosphoenolpyruvate = 5-O-(1-carboxyvinyl)-3-phosphoshikimate + phosphate</text>
        <dbReference type="Rhea" id="RHEA:21256"/>
        <dbReference type="ChEBI" id="CHEBI:43474"/>
        <dbReference type="ChEBI" id="CHEBI:57701"/>
        <dbReference type="ChEBI" id="CHEBI:58702"/>
        <dbReference type="ChEBI" id="CHEBI:145989"/>
        <dbReference type="EC" id="2.5.1.19"/>
    </reaction>
    <physiologicalReaction direction="left-to-right" evidence="8">
        <dbReference type="Rhea" id="RHEA:21257"/>
    </physiologicalReaction>
</comment>
<organism evidence="11 12">
    <name type="scientific">Loigolactobacillus coryniformis subsp. coryniformis KCTC 3167 = DSM 20001</name>
    <dbReference type="NCBI Taxonomy" id="913848"/>
    <lineage>
        <taxon>Bacteria</taxon>
        <taxon>Bacillati</taxon>
        <taxon>Bacillota</taxon>
        <taxon>Bacilli</taxon>
        <taxon>Lactobacillales</taxon>
        <taxon>Lactobacillaceae</taxon>
        <taxon>Loigolactobacillus</taxon>
    </lineage>
</organism>
<dbReference type="EC" id="2.5.1.19" evidence="9"/>
<evidence type="ECO:0000313" key="11">
    <source>
        <dbReference type="EMBL" id="KRK15146.1"/>
    </source>
</evidence>
<feature type="domain" description="Enolpyruvate transferase" evidence="10">
    <location>
        <begin position="10"/>
        <end position="426"/>
    </location>
</feature>
<keyword evidence="7 9" id="KW-0057">Aromatic amino acid biosynthesis</keyword>